<reference evidence="8" key="1">
    <citation type="journal article" date="2019" name="Int. J. Syst. Evol. Microbiol.">
        <title>The Global Catalogue of Microorganisms (GCM) 10K type strain sequencing project: providing services to taxonomists for standard genome sequencing and annotation.</title>
        <authorList>
            <consortium name="The Broad Institute Genomics Platform"/>
            <consortium name="The Broad Institute Genome Sequencing Center for Infectious Disease"/>
            <person name="Wu L."/>
            <person name="Ma J."/>
        </authorList>
    </citation>
    <scope>NUCLEOTIDE SEQUENCE [LARGE SCALE GENOMIC DNA]</scope>
    <source>
        <strain evidence="8">CCUG 58411</strain>
    </source>
</reference>
<feature type="transmembrane region" description="Helical" evidence="6">
    <location>
        <begin position="357"/>
        <end position="374"/>
    </location>
</feature>
<feature type="transmembrane region" description="Helical" evidence="6">
    <location>
        <begin position="116"/>
        <end position="138"/>
    </location>
</feature>
<dbReference type="NCBIfam" id="TIGR00773">
    <property type="entry name" value="NhaA"/>
    <property type="match status" value="1"/>
</dbReference>
<feature type="transmembrane region" description="Helical" evidence="6">
    <location>
        <begin position="175"/>
        <end position="191"/>
    </location>
</feature>
<feature type="transmembrane region" description="Helical" evidence="6">
    <location>
        <begin position="324"/>
        <end position="345"/>
    </location>
</feature>
<dbReference type="RefSeq" id="WP_379031864.1">
    <property type="nucleotide sequence ID" value="NZ_JBHTLN010000001.1"/>
</dbReference>
<keyword evidence="3 6" id="KW-0812">Transmembrane</keyword>
<keyword evidence="5 6" id="KW-0472">Membrane</keyword>
<evidence type="ECO:0000256" key="3">
    <source>
        <dbReference type="ARBA" id="ARBA00022692"/>
    </source>
</evidence>
<comment type="caution">
    <text evidence="7">The sequence shown here is derived from an EMBL/GenBank/DDBJ whole genome shotgun (WGS) entry which is preliminary data.</text>
</comment>
<dbReference type="Pfam" id="PF06965">
    <property type="entry name" value="Na_H_antiport_1"/>
    <property type="match status" value="1"/>
</dbReference>
<comment type="subcellular location">
    <subcellularLocation>
        <location evidence="1">Cell inner membrane</location>
        <topology evidence="1">Multi-pass membrane protein</topology>
    </subcellularLocation>
    <subcellularLocation>
        <location evidence="6">Cell membrane</location>
        <topology evidence="6">Multi-pass membrane protein</topology>
    </subcellularLocation>
</comment>
<keyword evidence="6" id="KW-0406">Ion transport</keyword>
<comment type="catalytic activity">
    <reaction evidence="6">
        <text>Na(+)(in) + 2 H(+)(out) = Na(+)(out) + 2 H(+)(in)</text>
        <dbReference type="Rhea" id="RHEA:29251"/>
        <dbReference type="ChEBI" id="CHEBI:15378"/>
        <dbReference type="ChEBI" id="CHEBI:29101"/>
    </reaction>
</comment>
<dbReference type="NCBIfam" id="NF007111">
    <property type="entry name" value="PRK09560.1"/>
    <property type="match status" value="1"/>
</dbReference>
<feature type="transmembrane region" description="Helical" evidence="6">
    <location>
        <begin position="249"/>
        <end position="270"/>
    </location>
</feature>
<keyword evidence="4 6" id="KW-1133">Transmembrane helix</keyword>
<dbReference type="NCBIfam" id="NF007112">
    <property type="entry name" value="PRK09561.1"/>
    <property type="match status" value="1"/>
</dbReference>
<dbReference type="PANTHER" id="PTHR30341">
    <property type="entry name" value="SODIUM ION/PROTON ANTIPORTER NHAA-RELATED"/>
    <property type="match status" value="1"/>
</dbReference>
<feature type="transmembrane region" description="Helical" evidence="6">
    <location>
        <begin position="86"/>
        <end position="110"/>
    </location>
</feature>
<accession>A0ABW3PCP7</accession>
<dbReference type="InterPro" id="IPR004670">
    <property type="entry name" value="NhaA"/>
</dbReference>
<dbReference type="PANTHER" id="PTHR30341:SF0">
    <property type="entry name" value="NA(+)_H(+) ANTIPORTER NHAA"/>
    <property type="match status" value="1"/>
</dbReference>
<comment type="similarity">
    <text evidence="6">Belongs to the NhaA Na(+)/H(+) (TC 2.A.33) antiporter family.</text>
</comment>
<feature type="transmembrane region" description="Helical" evidence="6">
    <location>
        <begin position="203"/>
        <end position="229"/>
    </location>
</feature>
<proteinExistence type="inferred from homology"/>
<keyword evidence="8" id="KW-1185">Reference proteome</keyword>
<dbReference type="Proteomes" id="UP001597206">
    <property type="component" value="Unassembled WGS sequence"/>
</dbReference>
<keyword evidence="2 6" id="KW-1003">Cell membrane</keyword>
<dbReference type="Gene3D" id="1.20.1530.10">
    <property type="entry name" value="Na+/H+ antiporter like domain"/>
    <property type="match status" value="1"/>
</dbReference>
<evidence type="ECO:0000256" key="1">
    <source>
        <dbReference type="ARBA" id="ARBA00004429"/>
    </source>
</evidence>
<feature type="transmembrane region" description="Helical" evidence="6">
    <location>
        <begin position="145"/>
        <end position="169"/>
    </location>
</feature>
<evidence type="ECO:0000256" key="6">
    <source>
        <dbReference type="HAMAP-Rule" id="MF_01844"/>
    </source>
</evidence>
<comment type="function">
    <text evidence="6">Na(+)/H(+) antiporter that extrudes sodium in exchange for external protons.</text>
</comment>
<dbReference type="InterPro" id="IPR023171">
    <property type="entry name" value="Na/H_antiporter_dom_sf"/>
</dbReference>
<gene>
    <name evidence="6 7" type="primary">nhaA</name>
    <name evidence="7" type="ORF">ACFQ2T_06020</name>
</gene>
<protein>
    <recommendedName>
        <fullName evidence="6">Na(+)/H(+) antiporter NhaA</fullName>
    </recommendedName>
    <alternativeName>
        <fullName evidence="6">Sodium/proton antiporter NhaA</fullName>
    </alternativeName>
</protein>
<keyword evidence="6" id="KW-0915">Sodium</keyword>
<dbReference type="HAMAP" id="MF_01844">
    <property type="entry name" value="NhaA"/>
    <property type="match status" value="1"/>
</dbReference>
<evidence type="ECO:0000313" key="7">
    <source>
        <dbReference type="EMBL" id="MFD1122051.1"/>
    </source>
</evidence>
<keyword evidence="6" id="KW-0813">Transport</keyword>
<evidence type="ECO:0000256" key="2">
    <source>
        <dbReference type="ARBA" id="ARBA00022475"/>
    </source>
</evidence>
<evidence type="ECO:0000256" key="4">
    <source>
        <dbReference type="ARBA" id="ARBA00022989"/>
    </source>
</evidence>
<evidence type="ECO:0000313" key="8">
    <source>
        <dbReference type="Proteomes" id="UP001597206"/>
    </source>
</evidence>
<keyword evidence="6" id="KW-0739">Sodium transport</keyword>
<name>A0ABW3PCP7_9PROT</name>
<organism evidence="7 8">
    <name type="scientific">Methylophilus flavus</name>
    <dbReference type="NCBI Taxonomy" id="640084"/>
    <lineage>
        <taxon>Bacteria</taxon>
        <taxon>Pseudomonadati</taxon>
        <taxon>Pseudomonadota</taxon>
        <taxon>Betaproteobacteria</taxon>
        <taxon>Nitrosomonadales</taxon>
        <taxon>Methylophilaceae</taxon>
        <taxon>Methylophilus</taxon>
    </lineage>
</organism>
<keyword evidence="6" id="KW-0050">Antiport</keyword>
<feature type="transmembrane region" description="Helical" evidence="6">
    <location>
        <begin position="282"/>
        <end position="304"/>
    </location>
</feature>
<sequence>MLLFHPILRRFFASDQSSSVLLLLFTLLALVIANSGFAGQYHAFWHSHWMGLSLEEWVNDGLMAIFFLLIGLELKRELYAGELSSLNDALLPTVAAIGGMLTPALIFWAFNHGTAYQPGIGIPMATDIAFAIGVLSVLRSRVPVALKVFLVAFAVIDDLGAAIVIAVFYTSSISLVYLLAALAVIACLLLLNRWQVRYMLPYILGGVMVWWLTLQSGVHPTVAGVALAFTIPFARDDQDSLSHKLEHALYLPVAFLILPIFAFANTGLAIDMRSLQDMFSHSNSLGIIAGLLIGKPVGIALAAWLAVKTGVCKLPSSLRWRHVIGAGILGGIGFTMSIFITNLAFAGQPALIQLSKMAILTGSLFSGVFGWWWLRATLPNKVTT</sequence>
<dbReference type="EMBL" id="JBHTLN010000001">
    <property type="protein sequence ID" value="MFD1122051.1"/>
    <property type="molecule type" value="Genomic_DNA"/>
</dbReference>
<evidence type="ECO:0000256" key="5">
    <source>
        <dbReference type="ARBA" id="ARBA00023136"/>
    </source>
</evidence>